<dbReference type="RefSeq" id="WP_246191949.1">
    <property type="nucleotide sequence ID" value="NZ_BAAANI010000002.1"/>
</dbReference>
<reference evidence="4 5" key="1">
    <citation type="submission" date="2024-09" db="EMBL/GenBank/DDBJ databases">
        <authorList>
            <person name="Sun Q."/>
            <person name="Mori K."/>
        </authorList>
    </citation>
    <scope>NUCLEOTIDE SEQUENCE [LARGE SCALE GENOMIC DNA]</scope>
    <source>
        <strain evidence="4 5">JCM 14321</strain>
    </source>
</reference>
<evidence type="ECO:0000313" key="4">
    <source>
        <dbReference type="EMBL" id="MFB9643116.1"/>
    </source>
</evidence>
<dbReference type="Proteomes" id="UP001589667">
    <property type="component" value="Unassembled WGS sequence"/>
</dbReference>
<dbReference type="Pfam" id="PF17940">
    <property type="entry name" value="TetR_C_31"/>
    <property type="match status" value="1"/>
</dbReference>
<keyword evidence="1 2" id="KW-0238">DNA-binding</keyword>
<accession>A0ABV5STU4</accession>
<proteinExistence type="predicted"/>
<evidence type="ECO:0000256" key="2">
    <source>
        <dbReference type="PROSITE-ProRule" id="PRU00335"/>
    </source>
</evidence>
<feature type="domain" description="HTH tetR-type" evidence="3">
    <location>
        <begin position="7"/>
        <end position="67"/>
    </location>
</feature>
<dbReference type="InterPro" id="IPR001647">
    <property type="entry name" value="HTH_TetR"/>
</dbReference>
<keyword evidence="5" id="KW-1185">Reference proteome</keyword>
<dbReference type="PROSITE" id="PS50977">
    <property type="entry name" value="HTH_TETR_2"/>
    <property type="match status" value="1"/>
</dbReference>
<gene>
    <name evidence="4" type="ORF">ACFFQV_12540</name>
</gene>
<dbReference type="Gene3D" id="1.10.357.10">
    <property type="entry name" value="Tetracycline Repressor, domain 2"/>
    <property type="match status" value="1"/>
</dbReference>
<name>A0ABV5STU4_9MICO</name>
<dbReference type="InterPro" id="IPR041583">
    <property type="entry name" value="TetR_C_31"/>
</dbReference>
<evidence type="ECO:0000256" key="1">
    <source>
        <dbReference type="ARBA" id="ARBA00023125"/>
    </source>
</evidence>
<dbReference type="InterPro" id="IPR009057">
    <property type="entry name" value="Homeodomain-like_sf"/>
</dbReference>
<comment type="caution">
    <text evidence="4">The sequence shown here is derived from an EMBL/GenBank/DDBJ whole genome shotgun (WGS) entry which is preliminary data.</text>
</comment>
<dbReference type="SUPFAM" id="SSF46689">
    <property type="entry name" value="Homeodomain-like"/>
    <property type="match status" value="1"/>
</dbReference>
<organism evidence="4 5">
    <name type="scientific">Agromyces lapidis</name>
    <dbReference type="NCBI Taxonomy" id="279574"/>
    <lineage>
        <taxon>Bacteria</taxon>
        <taxon>Bacillati</taxon>
        <taxon>Actinomycetota</taxon>
        <taxon>Actinomycetes</taxon>
        <taxon>Micrococcales</taxon>
        <taxon>Microbacteriaceae</taxon>
        <taxon>Agromyces</taxon>
    </lineage>
</organism>
<sequence>MSEVYMPTTRVRALDAALELLGTEGVRALTHARVDTAAALPAGSTSNWFRTRRALLAGCVDHLAEQERAEFDSSTASAAAPRSSAEFIEGLCRILELQTGPFAARTRARYSLWLELGSDPELGEPLRRQRLEFERWTESLLVGIGMPHPATATKTVMALGDGLVLHRLTIDPVLDPRPLLERAVRALMAEA</sequence>
<feature type="DNA-binding region" description="H-T-H motif" evidence="2">
    <location>
        <begin position="30"/>
        <end position="49"/>
    </location>
</feature>
<evidence type="ECO:0000259" key="3">
    <source>
        <dbReference type="PROSITE" id="PS50977"/>
    </source>
</evidence>
<evidence type="ECO:0000313" key="5">
    <source>
        <dbReference type="Proteomes" id="UP001589667"/>
    </source>
</evidence>
<protein>
    <submittedName>
        <fullName evidence="4">TetR/AcrR family transcriptional regulator</fullName>
    </submittedName>
</protein>
<dbReference type="EMBL" id="JBHMBL010000002">
    <property type="protein sequence ID" value="MFB9643116.1"/>
    <property type="molecule type" value="Genomic_DNA"/>
</dbReference>